<comment type="caution">
    <text evidence="4">The sequence shown here is derived from an EMBL/GenBank/DDBJ whole genome shotgun (WGS) entry which is preliminary data.</text>
</comment>
<dbReference type="PANTHER" id="PTHR47939:SF5">
    <property type="entry name" value="PENTACOTRIPEPTIDE-REPEAT REGION OF PRORP DOMAIN-CONTAINING PROTEIN"/>
    <property type="match status" value="1"/>
</dbReference>
<dbReference type="Gene3D" id="1.25.40.10">
    <property type="entry name" value="Tetratricopeptide repeat domain"/>
    <property type="match status" value="5"/>
</dbReference>
<evidence type="ECO:0000256" key="1">
    <source>
        <dbReference type="ARBA" id="ARBA00007626"/>
    </source>
</evidence>
<sequence length="820" mass="93907">MSLNFRKFKKIRETSAITHRLSEIFASHTCSCSDYIGHNYFRERFSTRIGAIPHFFSSCSADISEIRDERVKSDSIDDSKRFYVRTAETVSKERLLSSDYNSNSWDGENCNFDGFDESDEEVEEGKSEEGSDEEFRVLSAFDGNRARIEASRRIEVDEGDLRHPLVREICRLIDRRAAWSPKLESELKRLLRSLKPSQVCAVLRAQSDERNALNFFYWADRQWRYMHYPVVYHDMLRILSKTKLCQGAKRVLHLMIRRKIELWPEDFGCVMVSFSRAGHLSKALQMLNVMQRAGVELDISVCNTAVNVLVEGDKLEKALRFSERMQMVGIEPNVVTFNCLVKGYCERKQLDDAVKLIEEMPLKGCAPDKVSYYTVTGVLCKEKRIDELKGLLKKMLEVSKLQPDQVTYNTLIHMLCKHGHGDEALGFLREAEERGFRIDKVGHTAVVHCFCQEGQIDRAKGIIDEMLLKGCSPDVVTYTAVLNGFCRVGKVDQAKKLLQEMYKHGCKPNCVSYTALLNGLCRGGNSSEAREMMDMSEGWWTPNSVTYSVILHGFRREGKLSEACDIVMEMIRKGFYPSPVDINLLIQSLCRVGKTEQARKLMEECLKKGCAVNVVNYTSVIHGFCQNDDLASALSVFDDMYLNNKHPDAVTFTTEVSKKLISQKKLEEADKLMLRFVERGHFSYPLNFHTVVLHYCMHENLRTAIISEKLKRREHDKTQNNIIPEKIKSCGRELEMYFRLHRGFSTKSISAAYTVQMMVNGVSPRFLAILTQKTLLRLSRMTRNIEKKLVEKVSGLVTLNGGRPKMEINDSYSGTEGVRI</sequence>
<reference evidence="4" key="2">
    <citation type="submission" date="2020-08" db="EMBL/GenBank/DDBJ databases">
        <title>Plant Genome Project.</title>
        <authorList>
            <person name="Zhang R.-G."/>
        </authorList>
    </citation>
    <scope>NUCLEOTIDE SEQUENCE</scope>
    <source>
        <strain evidence="4">Huo1</strain>
        <tissue evidence="4">Leaf</tissue>
    </source>
</reference>
<dbReference type="AlphaFoldDB" id="A0A8X8ZU66"/>
<dbReference type="EMBL" id="PNBA02000008">
    <property type="protein sequence ID" value="KAG6416756.1"/>
    <property type="molecule type" value="Genomic_DNA"/>
</dbReference>
<accession>A0A8X8ZU66</accession>
<protein>
    <recommendedName>
        <fullName evidence="6">Pentatricopeptide repeat-containing protein</fullName>
    </recommendedName>
</protein>
<name>A0A8X8ZU66_SALSN</name>
<dbReference type="PANTHER" id="PTHR47939">
    <property type="entry name" value="MEMBRANE-ASSOCIATED SALT-INDUCIBLE PROTEIN-LIKE"/>
    <property type="match status" value="1"/>
</dbReference>
<evidence type="ECO:0000313" key="4">
    <source>
        <dbReference type="EMBL" id="KAG6416756.1"/>
    </source>
</evidence>
<dbReference type="InterPro" id="IPR011990">
    <property type="entry name" value="TPR-like_helical_dom_sf"/>
</dbReference>
<evidence type="ECO:0008006" key="6">
    <source>
        <dbReference type="Google" id="ProtNLM"/>
    </source>
</evidence>
<feature type="repeat" description="PPR" evidence="3">
    <location>
        <begin position="543"/>
        <end position="577"/>
    </location>
</feature>
<feature type="repeat" description="PPR" evidence="3">
    <location>
        <begin position="474"/>
        <end position="508"/>
    </location>
</feature>
<dbReference type="Pfam" id="PF13041">
    <property type="entry name" value="PPR_2"/>
    <property type="match status" value="4"/>
</dbReference>
<evidence type="ECO:0000256" key="2">
    <source>
        <dbReference type="ARBA" id="ARBA00022737"/>
    </source>
</evidence>
<gene>
    <name evidence="4" type="ORF">SASPL_124194</name>
</gene>
<keyword evidence="5" id="KW-1185">Reference proteome</keyword>
<comment type="similarity">
    <text evidence="1">Belongs to the PPR family. P subfamily.</text>
</comment>
<feature type="repeat" description="PPR" evidence="3">
    <location>
        <begin position="578"/>
        <end position="612"/>
    </location>
</feature>
<feature type="repeat" description="PPR" evidence="3">
    <location>
        <begin position="613"/>
        <end position="647"/>
    </location>
</feature>
<dbReference type="NCBIfam" id="TIGR00756">
    <property type="entry name" value="PPR"/>
    <property type="match status" value="10"/>
</dbReference>
<evidence type="ECO:0000313" key="5">
    <source>
        <dbReference type="Proteomes" id="UP000298416"/>
    </source>
</evidence>
<feature type="repeat" description="PPR" evidence="3">
    <location>
        <begin position="298"/>
        <end position="332"/>
    </location>
</feature>
<dbReference type="PROSITE" id="PS51375">
    <property type="entry name" value="PPR"/>
    <property type="match status" value="8"/>
</dbReference>
<dbReference type="Proteomes" id="UP000298416">
    <property type="component" value="Unassembled WGS sequence"/>
</dbReference>
<organism evidence="4">
    <name type="scientific">Salvia splendens</name>
    <name type="common">Scarlet sage</name>
    <dbReference type="NCBI Taxonomy" id="180675"/>
    <lineage>
        <taxon>Eukaryota</taxon>
        <taxon>Viridiplantae</taxon>
        <taxon>Streptophyta</taxon>
        <taxon>Embryophyta</taxon>
        <taxon>Tracheophyta</taxon>
        <taxon>Spermatophyta</taxon>
        <taxon>Magnoliopsida</taxon>
        <taxon>eudicotyledons</taxon>
        <taxon>Gunneridae</taxon>
        <taxon>Pentapetalae</taxon>
        <taxon>asterids</taxon>
        <taxon>lamiids</taxon>
        <taxon>Lamiales</taxon>
        <taxon>Lamiaceae</taxon>
        <taxon>Nepetoideae</taxon>
        <taxon>Mentheae</taxon>
        <taxon>Salviinae</taxon>
        <taxon>Salvia</taxon>
        <taxon>Salvia subgen. Calosphace</taxon>
        <taxon>core Calosphace</taxon>
    </lineage>
</organism>
<dbReference type="InterPro" id="IPR050667">
    <property type="entry name" value="PPR-containing_protein"/>
</dbReference>
<feature type="repeat" description="PPR" evidence="3">
    <location>
        <begin position="439"/>
        <end position="473"/>
    </location>
</feature>
<proteinExistence type="inferred from homology"/>
<feature type="repeat" description="PPR" evidence="3">
    <location>
        <begin position="333"/>
        <end position="367"/>
    </location>
</feature>
<dbReference type="InterPro" id="IPR002885">
    <property type="entry name" value="PPR_rpt"/>
</dbReference>
<evidence type="ECO:0000256" key="3">
    <source>
        <dbReference type="PROSITE-ProRule" id="PRU00708"/>
    </source>
</evidence>
<dbReference type="Pfam" id="PF01535">
    <property type="entry name" value="PPR"/>
    <property type="match status" value="3"/>
</dbReference>
<reference evidence="4" key="1">
    <citation type="submission" date="2018-01" db="EMBL/GenBank/DDBJ databases">
        <authorList>
            <person name="Mao J.F."/>
        </authorList>
    </citation>
    <scope>NUCLEOTIDE SEQUENCE</scope>
    <source>
        <strain evidence="4">Huo1</strain>
        <tissue evidence="4">Leaf</tissue>
    </source>
</reference>
<feature type="repeat" description="PPR" evidence="3">
    <location>
        <begin position="404"/>
        <end position="438"/>
    </location>
</feature>
<keyword evidence="2" id="KW-0677">Repeat</keyword>